<dbReference type="Pfam" id="PF09864">
    <property type="entry name" value="MliC"/>
    <property type="match status" value="1"/>
</dbReference>
<dbReference type="InterPro" id="IPR018660">
    <property type="entry name" value="MliC"/>
</dbReference>
<dbReference type="PANTHER" id="PTHR35535">
    <property type="entry name" value="HEAT SHOCK PROTEIN HSLJ"/>
    <property type="match status" value="1"/>
</dbReference>
<evidence type="ECO:0000259" key="6">
    <source>
        <dbReference type="Pfam" id="PF09864"/>
    </source>
</evidence>
<keyword evidence="8" id="KW-1185">Reference proteome</keyword>
<sequence>MLAGCALDNANNPTDNTVGAQRFSADLQCGVLPISVRGQGEVVQLTVRGEQIDMQQRISASGARYVADTEAENSLWFKGEQASLTLEGMSYPECIPPGAIVEPFRASGNEPFWLLTLERGLLQLNQLSNKIVNQPANQAGEVAQSAQPYTFERDNGALRSQAITGQISDQVCRDSMTGMPHPKQVTLQVDGSTLTGCGGNPARLIQGAEWVLEDINGRGIIDSSRVTLNFWPDGRVTGRATCNNLMGQYQLSGEGFSINQIATTRIACAPALMAQEQTVMENLRDLQRFDVTELGALVLHSANGTLTARLEY</sequence>
<keyword evidence="1" id="KW-0732">Signal</keyword>
<evidence type="ECO:0000259" key="5">
    <source>
        <dbReference type="Pfam" id="PF03724"/>
    </source>
</evidence>
<dbReference type="AlphaFoldDB" id="A0A1E8CN23"/>
<keyword evidence="4" id="KW-0449">Lipoprotein</keyword>
<dbReference type="Proteomes" id="UP000175669">
    <property type="component" value="Unassembled WGS sequence"/>
</dbReference>
<feature type="domain" description="C-type lysozyme inhibitor" evidence="6">
    <location>
        <begin position="38"/>
        <end position="88"/>
    </location>
</feature>
<dbReference type="InterPro" id="IPR053147">
    <property type="entry name" value="Hsp_HslJ-like"/>
</dbReference>
<evidence type="ECO:0000256" key="1">
    <source>
        <dbReference type="ARBA" id="ARBA00022729"/>
    </source>
</evidence>
<evidence type="ECO:0000256" key="3">
    <source>
        <dbReference type="ARBA" id="ARBA00023139"/>
    </source>
</evidence>
<evidence type="ECO:0008006" key="9">
    <source>
        <dbReference type="Google" id="ProtNLM"/>
    </source>
</evidence>
<protein>
    <recommendedName>
        <fullName evidence="9">DUF306 domain-containing protein</fullName>
    </recommendedName>
</protein>
<dbReference type="STRING" id="1524254.PHACT_00185"/>
<organism evidence="7 8">
    <name type="scientific">Pseudohongiella acticola</name>
    <dbReference type="NCBI Taxonomy" id="1524254"/>
    <lineage>
        <taxon>Bacteria</taxon>
        <taxon>Pseudomonadati</taxon>
        <taxon>Pseudomonadota</taxon>
        <taxon>Gammaproteobacteria</taxon>
        <taxon>Pseudomonadales</taxon>
        <taxon>Pseudohongiellaceae</taxon>
        <taxon>Pseudohongiella</taxon>
    </lineage>
</organism>
<evidence type="ECO:0000313" key="7">
    <source>
        <dbReference type="EMBL" id="OFE13804.1"/>
    </source>
</evidence>
<dbReference type="Gene3D" id="2.40.128.200">
    <property type="match status" value="1"/>
</dbReference>
<name>A0A1E8CN23_9GAMM</name>
<dbReference type="Pfam" id="PF03724">
    <property type="entry name" value="META"/>
    <property type="match status" value="1"/>
</dbReference>
<evidence type="ECO:0000256" key="2">
    <source>
        <dbReference type="ARBA" id="ARBA00023136"/>
    </source>
</evidence>
<keyword evidence="2" id="KW-0472">Membrane</keyword>
<feature type="domain" description="DUF306" evidence="5">
    <location>
        <begin position="205"/>
        <end position="309"/>
    </location>
</feature>
<reference evidence="8" key="1">
    <citation type="submission" date="2016-07" db="EMBL/GenBank/DDBJ databases">
        <authorList>
            <person name="Florea S."/>
            <person name="Webb J.S."/>
            <person name="Jaromczyk J."/>
            <person name="Schardl C.L."/>
        </authorList>
    </citation>
    <scope>NUCLEOTIDE SEQUENCE [LARGE SCALE GENOMIC DNA]</scope>
    <source>
        <strain evidence="8">KCTC 42131</strain>
    </source>
</reference>
<keyword evidence="3" id="KW-0564">Palmitate</keyword>
<dbReference type="InterPro" id="IPR036328">
    <property type="entry name" value="MliC_sf"/>
</dbReference>
<dbReference type="EMBL" id="MASR01000001">
    <property type="protein sequence ID" value="OFE13804.1"/>
    <property type="molecule type" value="Genomic_DNA"/>
</dbReference>
<dbReference type="Gene3D" id="2.40.128.270">
    <property type="match status" value="1"/>
</dbReference>
<gene>
    <name evidence="7" type="ORF">PHACT_00185</name>
</gene>
<evidence type="ECO:0000256" key="4">
    <source>
        <dbReference type="ARBA" id="ARBA00023288"/>
    </source>
</evidence>
<evidence type="ECO:0000313" key="8">
    <source>
        <dbReference type="Proteomes" id="UP000175669"/>
    </source>
</evidence>
<comment type="caution">
    <text evidence="7">The sequence shown here is derived from an EMBL/GenBank/DDBJ whole genome shotgun (WGS) entry which is preliminary data.</text>
</comment>
<proteinExistence type="predicted"/>
<dbReference type="InterPro" id="IPR038670">
    <property type="entry name" value="HslJ-like_sf"/>
</dbReference>
<dbReference type="SUPFAM" id="SSF141488">
    <property type="entry name" value="YdhA-like"/>
    <property type="match status" value="1"/>
</dbReference>
<dbReference type="PANTHER" id="PTHR35535:SF1">
    <property type="entry name" value="HEAT SHOCK PROTEIN HSLJ"/>
    <property type="match status" value="1"/>
</dbReference>
<accession>A0A1E8CN23</accession>
<dbReference type="InterPro" id="IPR005184">
    <property type="entry name" value="DUF306_Meta_HslJ"/>
</dbReference>